<evidence type="ECO:0000313" key="1">
    <source>
        <dbReference type="EMBL" id="PAA47472.1"/>
    </source>
</evidence>
<dbReference type="EMBL" id="NIVC01002566">
    <property type="protein sequence ID" value="PAA56850.1"/>
    <property type="molecule type" value="Genomic_DNA"/>
</dbReference>
<dbReference type="Proteomes" id="UP000215902">
    <property type="component" value="Unassembled WGS sequence"/>
</dbReference>
<evidence type="ECO:0000313" key="3">
    <source>
        <dbReference type="EMBL" id="PAA61775.1"/>
    </source>
</evidence>
<evidence type="ECO:0000313" key="2">
    <source>
        <dbReference type="EMBL" id="PAA56850.1"/>
    </source>
</evidence>
<evidence type="ECO:0000313" key="4">
    <source>
        <dbReference type="Proteomes" id="UP000215902"/>
    </source>
</evidence>
<organism evidence="3 4">
    <name type="scientific">Macrostomum lignano</name>
    <dbReference type="NCBI Taxonomy" id="282301"/>
    <lineage>
        <taxon>Eukaryota</taxon>
        <taxon>Metazoa</taxon>
        <taxon>Spiralia</taxon>
        <taxon>Lophotrochozoa</taxon>
        <taxon>Platyhelminthes</taxon>
        <taxon>Rhabditophora</taxon>
        <taxon>Macrostomorpha</taxon>
        <taxon>Macrostomida</taxon>
        <taxon>Macrostomidae</taxon>
        <taxon>Macrostomum</taxon>
    </lineage>
</organism>
<name>A0A267EJS5_9PLAT</name>
<keyword evidence="4" id="KW-1185">Reference proteome</keyword>
<dbReference type="EMBL" id="NIVC01004440">
    <property type="protein sequence ID" value="PAA47472.1"/>
    <property type="molecule type" value="Genomic_DNA"/>
</dbReference>
<gene>
    <name evidence="2" type="ORF">BOX15_Mlig009061g2</name>
    <name evidence="3" type="ORF">BOX15_Mlig010257g1</name>
    <name evidence="1" type="ORF">BOX15_Mlig010257g2</name>
</gene>
<protein>
    <submittedName>
        <fullName evidence="3">Uncharacterized protein</fullName>
    </submittedName>
</protein>
<accession>A0A267EJS5</accession>
<dbReference type="EMBL" id="NIVC01001997">
    <property type="protein sequence ID" value="PAA61775.1"/>
    <property type="molecule type" value="Genomic_DNA"/>
</dbReference>
<reference evidence="3 4" key="1">
    <citation type="submission" date="2017-06" db="EMBL/GenBank/DDBJ databases">
        <title>A platform for efficient transgenesis in Macrostomum lignano, a flatworm model organism for stem cell research.</title>
        <authorList>
            <person name="Berezikov E."/>
        </authorList>
    </citation>
    <scope>NUCLEOTIDE SEQUENCE [LARGE SCALE GENOMIC DNA]</scope>
    <source>
        <strain evidence="3">DV1</strain>
        <tissue evidence="3">Whole organism</tissue>
    </source>
</reference>
<proteinExistence type="predicted"/>
<dbReference type="AlphaFoldDB" id="A0A267EJS5"/>
<sequence length="156" mass="17729">MASTLDTLLNKQLTGDAGTTNGDANLSPQERSILQLYAATEEKRAVCLRQHAQQSEKITDSVVDCKVTLQLIARRRGELDRLRSLLNSSSDRDIGVQLRLLDNRSECLDRNEDLTLRQLEELRKQARMLDEQRLNILHMEEVRDSIIGKFVSHGSD</sequence>
<comment type="caution">
    <text evidence="3">The sequence shown here is derived from an EMBL/GenBank/DDBJ whole genome shotgun (WGS) entry which is preliminary data.</text>
</comment>